<keyword evidence="4" id="KW-0804">Transcription</keyword>
<proteinExistence type="predicted"/>
<feature type="region of interest" description="Disordered" evidence="6">
    <location>
        <begin position="670"/>
        <end position="711"/>
    </location>
</feature>
<keyword evidence="5" id="KW-0539">Nucleus</keyword>
<sequence length="793" mass="87342">MPAYPIRRRPRECKTCLPCRASKVRCDRNVPCGNCVKRGQPNSCTYGVPPPSLVTTTTTLPTRPNTTTTTTATVTSSVSFPHAHLPPHPPPPSAQSYYSSARSSLFLDGVSSAAVDPDTLHDTPDTVNLAQGEWDEICSKMVAMEQILASLQSLFDSHSRRDGMSSAAAAWDPRKDSRSPQAEGVYGANVLNTGAVHLGSRAALVDILNSAKTSEAIAQVLPKDDLLADLALGNEAASYPFVDLWSSDPLGFNLAAVVAVLPDDHKCRRFFGFYKDIGAVLYPVLYDVPAVELSMNRLLHNRMMAGGVYKPDATGLVKPFGMNLAFLSLLFALLASGCQLSDLPGSERELTSWVYISCSYQCLRMINYVSNPSMEVIQVLLIISNVLSYNMNAGASYTLLGMTERMCMVLGLHVDSTKFSRTEQDIRRRVWWAMAFQNSHFSLAYDRPSITMVSQPEIPYDRKSMPGCRSYFETLCRVVSLALEVMRSRMHPGHFHTRYHEIREYKQRLQRILAETTPHLRSREHCTTLAEHIERMELRLHSSYLVSVLCRVSLDPSAHMDEQRRALIREECLASLVGTIEAFVELHSISSHSSRSWISLQRTIASAFLLVATEQGQNHPQTWALIDKLERVLADHVHADGEAHHNNRTDSAKHLASSLRSLREVSAAFRARKPPPPPPQHSTPPHPPQHSTPPLHPPHTAPQPSLLPQSVVSPVSSAPLVPPVSISSVPSVPTTMFSPPSVLFPSPAATDGSPATTTAMVQPSIGEWEMRSILDQVSDVMRFPPIPGKTSPV</sequence>
<evidence type="ECO:0000256" key="6">
    <source>
        <dbReference type="SAM" id="MobiDB-lite"/>
    </source>
</evidence>
<dbReference type="STRING" id="1073090.A0A1L9STY6"/>
<dbReference type="SUPFAM" id="SSF57701">
    <property type="entry name" value="Zn2/Cys6 DNA-binding domain"/>
    <property type="match status" value="1"/>
</dbReference>
<dbReference type="GO" id="GO:0006351">
    <property type="term" value="P:DNA-templated transcription"/>
    <property type="evidence" value="ECO:0007669"/>
    <property type="project" value="InterPro"/>
</dbReference>
<dbReference type="GeneID" id="34614991"/>
<dbReference type="PROSITE" id="PS50048">
    <property type="entry name" value="ZN2_CY6_FUNGAL_2"/>
    <property type="match status" value="1"/>
</dbReference>
<feature type="domain" description="Zn(2)-C6 fungal-type" evidence="7">
    <location>
        <begin position="15"/>
        <end position="46"/>
    </location>
</feature>
<dbReference type="Pfam" id="PF04082">
    <property type="entry name" value="Fungal_trans"/>
    <property type="match status" value="1"/>
</dbReference>
<evidence type="ECO:0000313" key="9">
    <source>
        <dbReference type="Proteomes" id="UP000184188"/>
    </source>
</evidence>
<dbReference type="PROSITE" id="PS00463">
    <property type="entry name" value="ZN2_CY6_FUNGAL_1"/>
    <property type="match status" value="1"/>
</dbReference>
<dbReference type="InterPro" id="IPR004507">
    <property type="entry name" value="UbiX-like"/>
</dbReference>
<dbReference type="PANTHER" id="PTHR43374:SF1">
    <property type="entry name" value="FLAVIN PRENYLTRANSFERASE PAD1, MITOCHONDRIAL"/>
    <property type="match status" value="1"/>
</dbReference>
<dbReference type="GO" id="GO:0000981">
    <property type="term" value="F:DNA-binding transcription factor activity, RNA polymerase II-specific"/>
    <property type="evidence" value="ECO:0007669"/>
    <property type="project" value="InterPro"/>
</dbReference>
<protein>
    <recommendedName>
        <fullName evidence="7">Zn(2)-C6 fungal-type domain-containing protein</fullName>
    </recommendedName>
</protein>
<dbReference type="SMART" id="SM00906">
    <property type="entry name" value="Fungal_trans"/>
    <property type="match status" value="1"/>
</dbReference>
<organism evidence="8 9">
    <name type="scientific">Penicilliopsis zonata CBS 506.65</name>
    <dbReference type="NCBI Taxonomy" id="1073090"/>
    <lineage>
        <taxon>Eukaryota</taxon>
        <taxon>Fungi</taxon>
        <taxon>Dikarya</taxon>
        <taxon>Ascomycota</taxon>
        <taxon>Pezizomycotina</taxon>
        <taxon>Eurotiomycetes</taxon>
        <taxon>Eurotiomycetidae</taxon>
        <taxon>Eurotiales</taxon>
        <taxon>Aspergillaceae</taxon>
        <taxon>Penicilliopsis</taxon>
    </lineage>
</organism>
<dbReference type="RefSeq" id="XP_022585106.1">
    <property type="nucleotide sequence ID" value="XM_022728527.1"/>
</dbReference>
<reference evidence="9" key="1">
    <citation type="journal article" date="2017" name="Genome Biol.">
        <title>Comparative genomics reveals high biological diversity and specific adaptations in the industrially and medically important fungal genus Aspergillus.</title>
        <authorList>
            <person name="de Vries R.P."/>
            <person name="Riley R."/>
            <person name="Wiebenga A."/>
            <person name="Aguilar-Osorio G."/>
            <person name="Amillis S."/>
            <person name="Uchima C.A."/>
            <person name="Anderluh G."/>
            <person name="Asadollahi M."/>
            <person name="Askin M."/>
            <person name="Barry K."/>
            <person name="Battaglia E."/>
            <person name="Bayram O."/>
            <person name="Benocci T."/>
            <person name="Braus-Stromeyer S.A."/>
            <person name="Caldana C."/>
            <person name="Canovas D."/>
            <person name="Cerqueira G.C."/>
            <person name="Chen F."/>
            <person name="Chen W."/>
            <person name="Choi C."/>
            <person name="Clum A."/>
            <person name="Dos Santos R.A."/>
            <person name="Damasio A.R."/>
            <person name="Diallinas G."/>
            <person name="Emri T."/>
            <person name="Fekete E."/>
            <person name="Flipphi M."/>
            <person name="Freyberg S."/>
            <person name="Gallo A."/>
            <person name="Gournas C."/>
            <person name="Habgood R."/>
            <person name="Hainaut M."/>
            <person name="Harispe M.L."/>
            <person name="Henrissat B."/>
            <person name="Hilden K.S."/>
            <person name="Hope R."/>
            <person name="Hossain A."/>
            <person name="Karabika E."/>
            <person name="Karaffa L."/>
            <person name="Karanyi Z."/>
            <person name="Krasevec N."/>
            <person name="Kuo A."/>
            <person name="Kusch H."/>
            <person name="LaButti K."/>
            <person name="Lagendijk E.L."/>
            <person name="Lapidus A."/>
            <person name="Levasseur A."/>
            <person name="Lindquist E."/>
            <person name="Lipzen A."/>
            <person name="Logrieco A.F."/>
            <person name="MacCabe A."/>
            <person name="Maekelae M.R."/>
            <person name="Malavazi I."/>
            <person name="Melin P."/>
            <person name="Meyer V."/>
            <person name="Mielnichuk N."/>
            <person name="Miskei M."/>
            <person name="Molnar A.P."/>
            <person name="Mule G."/>
            <person name="Ngan C.Y."/>
            <person name="Orejas M."/>
            <person name="Orosz E."/>
            <person name="Ouedraogo J.P."/>
            <person name="Overkamp K.M."/>
            <person name="Park H.-S."/>
            <person name="Perrone G."/>
            <person name="Piumi F."/>
            <person name="Punt P.J."/>
            <person name="Ram A.F."/>
            <person name="Ramon A."/>
            <person name="Rauscher S."/>
            <person name="Record E."/>
            <person name="Riano-Pachon D.M."/>
            <person name="Robert V."/>
            <person name="Roehrig J."/>
            <person name="Ruller R."/>
            <person name="Salamov A."/>
            <person name="Salih N.S."/>
            <person name="Samson R.A."/>
            <person name="Sandor E."/>
            <person name="Sanguinetti M."/>
            <person name="Schuetze T."/>
            <person name="Sepcic K."/>
            <person name="Shelest E."/>
            <person name="Sherlock G."/>
            <person name="Sophianopoulou V."/>
            <person name="Squina F.M."/>
            <person name="Sun H."/>
            <person name="Susca A."/>
            <person name="Todd R.B."/>
            <person name="Tsang A."/>
            <person name="Unkles S.E."/>
            <person name="van de Wiele N."/>
            <person name="van Rossen-Uffink D."/>
            <person name="Oliveira J.V."/>
            <person name="Vesth T.C."/>
            <person name="Visser J."/>
            <person name="Yu J.-H."/>
            <person name="Zhou M."/>
            <person name="Andersen M.R."/>
            <person name="Archer D.B."/>
            <person name="Baker S.E."/>
            <person name="Benoit I."/>
            <person name="Brakhage A.A."/>
            <person name="Braus G.H."/>
            <person name="Fischer R."/>
            <person name="Frisvad J.C."/>
            <person name="Goldman G.H."/>
            <person name="Houbraken J."/>
            <person name="Oakley B."/>
            <person name="Pocsi I."/>
            <person name="Scazzocchio C."/>
            <person name="Seiboth B."/>
            <person name="vanKuyk P.A."/>
            <person name="Wortman J."/>
            <person name="Dyer P.S."/>
            <person name="Grigoriev I.V."/>
        </authorList>
    </citation>
    <scope>NUCLEOTIDE SEQUENCE [LARGE SCALE GENOMIC DNA]</scope>
    <source>
        <strain evidence="9">CBS 506.65</strain>
    </source>
</reference>
<dbReference type="Proteomes" id="UP000184188">
    <property type="component" value="Unassembled WGS sequence"/>
</dbReference>
<dbReference type="GO" id="GO:0016831">
    <property type="term" value="F:carboxy-lyase activity"/>
    <property type="evidence" value="ECO:0007669"/>
    <property type="project" value="TreeGrafter"/>
</dbReference>
<keyword evidence="9" id="KW-1185">Reference proteome</keyword>
<dbReference type="EMBL" id="KV878336">
    <property type="protein sequence ID" value="OJJ50596.1"/>
    <property type="molecule type" value="Genomic_DNA"/>
</dbReference>
<dbReference type="SMART" id="SM00066">
    <property type="entry name" value="GAL4"/>
    <property type="match status" value="1"/>
</dbReference>
<dbReference type="PANTHER" id="PTHR43374">
    <property type="entry name" value="FLAVIN PRENYLTRANSFERASE"/>
    <property type="match status" value="1"/>
</dbReference>
<gene>
    <name evidence="8" type="ORF">ASPZODRAFT_55209</name>
</gene>
<keyword evidence="1" id="KW-0479">Metal-binding</keyword>
<evidence type="ECO:0000256" key="2">
    <source>
        <dbReference type="ARBA" id="ARBA00023015"/>
    </source>
</evidence>
<evidence type="ECO:0000256" key="1">
    <source>
        <dbReference type="ARBA" id="ARBA00022723"/>
    </source>
</evidence>
<dbReference type="InterPro" id="IPR036864">
    <property type="entry name" value="Zn2-C6_fun-type_DNA-bd_sf"/>
</dbReference>
<feature type="compositionally biased region" description="Pro residues" evidence="6">
    <location>
        <begin position="674"/>
        <end position="701"/>
    </location>
</feature>
<dbReference type="InterPro" id="IPR007219">
    <property type="entry name" value="XnlR_reg_dom"/>
</dbReference>
<dbReference type="OrthoDB" id="1747771at2759"/>
<dbReference type="CDD" id="cd12148">
    <property type="entry name" value="fungal_TF_MHR"/>
    <property type="match status" value="1"/>
</dbReference>
<name>A0A1L9STY6_9EURO</name>
<dbReference type="Gene3D" id="4.10.240.10">
    <property type="entry name" value="Zn(2)-C6 fungal-type DNA-binding domain"/>
    <property type="match status" value="1"/>
</dbReference>
<evidence type="ECO:0000256" key="5">
    <source>
        <dbReference type="ARBA" id="ARBA00023242"/>
    </source>
</evidence>
<dbReference type="InterPro" id="IPR001138">
    <property type="entry name" value="Zn2Cys6_DnaBD"/>
</dbReference>
<dbReference type="GO" id="GO:0003677">
    <property type="term" value="F:DNA binding"/>
    <property type="evidence" value="ECO:0007669"/>
    <property type="project" value="UniProtKB-KW"/>
</dbReference>
<keyword evidence="3" id="KW-0238">DNA-binding</keyword>
<evidence type="ECO:0000259" key="7">
    <source>
        <dbReference type="PROSITE" id="PS50048"/>
    </source>
</evidence>
<dbReference type="GO" id="GO:0008270">
    <property type="term" value="F:zinc ion binding"/>
    <property type="evidence" value="ECO:0007669"/>
    <property type="project" value="InterPro"/>
</dbReference>
<dbReference type="CDD" id="cd00067">
    <property type="entry name" value="GAL4"/>
    <property type="match status" value="1"/>
</dbReference>
<dbReference type="AlphaFoldDB" id="A0A1L9STY6"/>
<keyword evidence="2" id="KW-0805">Transcription regulation</keyword>
<evidence type="ECO:0000256" key="4">
    <source>
        <dbReference type="ARBA" id="ARBA00023163"/>
    </source>
</evidence>
<dbReference type="VEuPathDB" id="FungiDB:ASPZODRAFT_55209"/>
<dbReference type="Pfam" id="PF00172">
    <property type="entry name" value="Zn_clus"/>
    <property type="match status" value="1"/>
</dbReference>
<evidence type="ECO:0000313" key="8">
    <source>
        <dbReference type="EMBL" id="OJJ50596.1"/>
    </source>
</evidence>
<accession>A0A1L9STY6</accession>
<feature type="compositionally biased region" description="Low complexity" evidence="6">
    <location>
        <begin position="702"/>
        <end position="711"/>
    </location>
</feature>
<evidence type="ECO:0000256" key="3">
    <source>
        <dbReference type="ARBA" id="ARBA00023125"/>
    </source>
</evidence>